<dbReference type="InterPro" id="IPR050791">
    <property type="entry name" value="Aldo-Keto_reductase"/>
</dbReference>
<gene>
    <name evidence="3" type="ORF">COCSUDRAFT_32065</name>
</gene>
<dbReference type="Pfam" id="PF00248">
    <property type="entry name" value="Aldo_ket_red"/>
    <property type="match status" value="1"/>
</dbReference>
<evidence type="ECO:0000313" key="4">
    <source>
        <dbReference type="Proteomes" id="UP000007264"/>
    </source>
</evidence>
<evidence type="ECO:0000259" key="2">
    <source>
        <dbReference type="Pfam" id="PF00248"/>
    </source>
</evidence>
<feature type="domain" description="NADP-dependent oxidoreductase" evidence="2">
    <location>
        <begin position="23"/>
        <end position="315"/>
    </location>
</feature>
<dbReference type="InterPro" id="IPR023210">
    <property type="entry name" value="NADP_OxRdtase_dom"/>
</dbReference>
<comment type="caution">
    <text evidence="3">The sequence shown here is derived from an EMBL/GenBank/DDBJ whole genome shotgun (WGS) entry which is preliminary data.</text>
</comment>
<dbReference type="SUPFAM" id="SSF51430">
    <property type="entry name" value="NAD(P)-linked oxidoreductase"/>
    <property type="match status" value="1"/>
</dbReference>
<dbReference type="GO" id="GO:0005737">
    <property type="term" value="C:cytoplasm"/>
    <property type="evidence" value="ECO:0007669"/>
    <property type="project" value="TreeGrafter"/>
</dbReference>
<dbReference type="Gene3D" id="3.20.20.100">
    <property type="entry name" value="NADP-dependent oxidoreductase domain"/>
    <property type="match status" value="1"/>
</dbReference>
<dbReference type="GeneID" id="17045656"/>
<dbReference type="InterPro" id="IPR020471">
    <property type="entry name" value="AKR"/>
</dbReference>
<dbReference type="PRINTS" id="PR00069">
    <property type="entry name" value="ALDKETRDTASE"/>
</dbReference>
<dbReference type="Proteomes" id="UP000007264">
    <property type="component" value="Unassembled WGS sequence"/>
</dbReference>
<sequence length="342" mass="37386">MTSAKVPVRPLGSHGMLSSAQGLGCMGMSWGYTNADRASGSEPESIAVIHRAQELGITHLDTSDVYGPHTNEQLVGQAIAGRRDQYTIATKFGAVFSEKGAEVHGSPEYVRSAVEGSLKRLGIDQIDLYYQHRVDRTVPIEETWKALKELVEEGKVKYLGISEATADEIRRAHAVHPITACQLEWSLWTRGVEDEIIPTLRELGIGIVAYSPLGRGFLTGAITKIEDLGEGDTRSKIPRFQKGAFESNFALVERVKELAAKKGVTAGQLALAWVHAQGPDVFPIPGTKRIKYLEENAAAFHIQLNSDEKAYLEEIFNPEKVVGSRYHPANLAMGYEGGKDSS</sequence>
<organism evidence="3 4">
    <name type="scientific">Coccomyxa subellipsoidea (strain C-169)</name>
    <name type="common">Green microalga</name>
    <dbReference type="NCBI Taxonomy" id="574566"/>
    <lineage>
        <taxon>Eukaryota</taxon>
        <taxon>Viridiplantae</taxon>
        <taxon>Chlorophyta</taxon>
        <taxon>core chlorophytes</taxon>
        <taxon>Trebouxiophyceae</taxon>
        <taxon>Trebouxiophyceae incertae sedis</taxon>
        <taxon>Coccomyxaceae</taxon>
        <taxon>Coccomyxa</taxon>
        <taxon>Coccomyxa subellipsoidea</taxon>
    </lineage>
</organism>
<dbReference type="GO" id="GO:0016491">
    <property type="term" value="F:oxidoreductase activity"/>
    <property type="evidence" value="ECO:0007669"/>
    <property type="project" value="UniProtKB-KW"/>
</dbReference>
<dbReference type="EMBL" id="AGSI01000001">
    <property type="protein sequence ID" value="EIE27641.1"/>
    <property type="molecule type" value="Genomic_DNA"/>
</dbReference>
<dbReference type="PANTHER" id="PTHR43625:SF40">
    <property type="entry name" value="ALDO-KETO REDUCTASE YAKC [NADP(+)]"/>
    <property type="match status" value="1"/>
</dbReference>
<dbReference type="CDD" id="cd19076">
    <property type="entry name" value="AKR_AKR13A_13D"/>
    <property type="match status" value="1"/>
</dbReference>
<dbReference type="AlphaFoldDB" id="I0ZAH2"/>
<dbReference type="OrthoDB" id="37537at2759"/>
<dbReference type="STRING" id="574566.I0ZAH2"/>
<dbReference type="eggNOG" id="KOG1575">
    <property type="taxonomic scope" value="Eukaryota"/>
</dbReference>
<name>I0ZAH2_COCSC</name>
<dbReference type="PANTHER" id="PTHR43625">
    <property type="entry name" value="AFLATOXIN B1 ALDEHYDE REDUCTASE"/>
    <property type="match status" value="1"/>
</dbReference>
<keyword evidence="1" id="KW-0560">Oxidoreductase</keyword>
<keyword evidence="4" id="KW-1185">Reference proteome</keyword>
<protein>
    <submittedName>
        <fullName evidence="3">Aldo/keto reductase</fullName>
    </submittedName>
</protein>
<evidence type="ECO:0000256" key="1">
    <source>
        <dbReference type="ARBA" id="ARBA00023002"/>
    </source>
</evidence>
<proteinExistence type="predicted"/>
<dbReference type="KEGG" id="csl:COCSUDRAFT_32065"/>
<accession>I0ZAH2</accession>
<dbReference type="RefSeq" id="XP_005652185.1">
    <property type="nucleotide sequence ID" value="XM_005652128.1"/>
</dbReference>
<reference evidence="3 4" key="1">
    <citation type="journal article" date="2012" name="Genome Biol.">
        <title>The genome of the polar eukaryotic microalga coccomyxa subellipsoidea reveals traits of cold adaptation.</title>
        <authorList>
            <person name="Blanc G."/>
            <person name="Agarkova I."/>
            <person name="Grimwood J."/>
            <person name="Kuo A."/>
            <person name="Brueggeman A."/>
            <person name="Dunigan D."/>
            <person name="Gurnon J."/>
            <person name="Ladunga I."/>
            <person name="Lindquist E."/>
            <person name="Lucas S."/>
            <person name="Pangilinan J."/>
            <person name="Proschold T."/>
            <person name="Salamov A."/>
            <person name="Schmutz J."/>
            <person name="Weeks D."/>
            <person name="Yamada T."/>
            <person name="Claverie J.M."/>
            <person name="Grigoriev I."/>
            <person name="Van Etten J."/>
            <person name="Lomsadze A."/>
            <person name="Borodovsky M."/>
        </authorList>
    </citation>
    <scope>NUCLEOTIDE SEQUENCE [LARGE SCALE GENOMIC DNA]</scope>
    <source>
        <strain evidence="3 4">C-169</strain>
    </source>
</reference>
<dbReference type="InterPro" id="IPR036812">
    <property type="entry name" value="NAD(P)_OxRdtase_dom_sf"/>
</dbReference>
<evidence type="ECO:0000313" key="3">
    <source>
        <dbReference type="EMBL" id="EIE27641.1"/>
    </source>
</evidence>